<dbReference type="EMBL" id="MJIE01000001">
    <property type="protein sequence ID" value="OLR55776.1"/>
    <property type="molecule type" value="Genomic_DNA"/>
</dbReference>
<dbReference type="RefSeq" id="WP_075712767.1">
    <property type="nucleotide sequence ID" value="NZ_MJIE01000001.1"/>
</dbReference>
<gene>
    <name evidence="1" type="ORF">BHK98_06695</name>
</gene>
<dbReference type="OrthoDB" id="21852at186806"/>
<dbReference type="Proteomes" id="UP000187404">
    <property type="component" value="Unassembled WGS sequence"/>
</dbReference>
<sequence>MNNLTVMDISRLQLEIEHRFDVHIHIHDTCSGFDLSLDEPNAEVSAWIQDFMRKNGEPLFISDDGLTFVVG</sequence>
<keyword evidence="2" id="KW-1185">Reference proteome</keyword>
<protein>
    <submittedName>
        <fullName evidence="1">Uncharacterized protein</fullName>
    </submittedName>
</protein>
<proteinExistence type="predicted"/>
<dbReference type="AlphaFoldDB" id="A0A1Q9JHT7"/>
<reference evidence="1 2" key="1">
    <citation type="journal article" date="2016" name="Appl. Environ. Microbiol.">
        <title>Function and Phylogeny of Bacterial Butyryl Coenzyme A:Acetate Transferases and Their Diversity in the Proximal Colon of Swine.</title>
        <authorList>
            <person name="Trachsel J."/>
            <person name="Bayles D.O."/>
            <person name="Looft T."/>
            <person name="Levine U.Y."/>
            <person name="Allen H.K."/>
        </authorList>
    </citation>
    <scope>NUCLEOTIDE SEQUENCE [LARGE SCALE GENOMIC DNA]</scope>
    <source>
        <strain evidence="1 2">68-3-10</strain>
    </source>
</reference>
<accession>A0A1Q9JHT7</accession>
<evidence type="ECO:0000313" key="2">
    <source>
        <dbReference type="Proteomes" id="UP000187404"/>
    </source>
</evidence>
<organism evidence="1 2">
    <name type="scientific">Hornefia porci</name>
    <dbReference type="NCBI Taxonomy" id="2652292"/>
    <lineage>
        <taxon>Bacteria</taxon>
        <taxon>Bacillati</taxon>
        <taxon>Bacillota</taxon>
        <taxon>Clostridia</taxon>
        <taxon>Peptostreptococcales</taxon>
        <taxon>Anaerovoracaceae</taxon>
        <taxon>Hornefia</taxon>
    </lineage>
</organism>
<comment type="caution">
    <text evidence="1">The sequence shown here is derived from an EMBL/GenBank/DDBJ whole genome shotgun (WGS) entry which is preliminary data.</text>
</comment>
<evidence type="ECO:0000313" key="1">
    <source>
        <dbReference type="EMBL" id="OLR55776.1"/>
    </source>
</evidence>
<name>A0A1Q9JHT7_9FIRM</name>